<evidence type="ECO:0000256" key="2">
    <source>
        <dbReference type="SAM" id="MobiDB-lite"/>
    </source>
</evidence>
<organism evidence="3 4">
    <name type="scientific">Diploptera punctata</name>
    <name type="common">Pacific beetle cockroach</name>
    <dbReference type="NCBI Taxonomy" id="6984"/>
    <lineage>
        <taxon>Eukaryota</taxon>
        <taxon>Metazoa</taxon>
        <taxon>Ecdysozoa</taxon>
        <taxon>Arthropoda</taxon>
        <taxon>Hexapoda</taxon>
        <taxon>Insecta</taxon>
        <taxon>Pterygota</taxon>
        <taxon>Neoptera</taxon>
        <taxon>Polyneoptera</taxon>
        <taxon>Dictyoptera</taxon>
        <taxon>Blattodea</taxon>
        <taxon>Blaberoidea</taxon>
        <taxon>Blaberidae</taxon>
        <taxon>Diplopterinae</taxon>
        <taxon>Diploptera</taxon>
    </lineage>
</organism>
<dbReference type="AlphaFoldDB" id="A0AAD8E1U0"/>
<feature type="non-terminal residue" evidence="3">
    <location>
        <position position="549"/>
    </location>
</feature>
<feature type="coiled-coil region" evidence="1">
    <location>
        <begin position="431"/>
        <end position="458"/>
    </location>
</feature>
<feature type="compositionally biased region" description="Basic and acidic residues" evidence="2">
    <location>
        <begin position="313"/>
        <end position="328"/>
    </location>
</feature>
<dbReference type="Proteomes" id="UP001233999">
    <property type="component" value="Unassembled WGS sequence"/>
</dbReference>
<keyword evidence="4" id="KW-1185">Reference proteome</keyword>
<feature type="compositionally biased region" description="Basic residues" evidence="2">
    <location>
        <begin position="335"/>
        <end position="348"/>
    </location>
</feature>
<dbReference type="EMBL" id="JASPKZ010010673">
    <property type="protein sequence ID" value="KAJ9573866.1"/>
    <property type="molecule type" value="Genomic_DNA"/>
</dbReference>
<keyword evidence="1" id="KW-0175">Coiled coil</keyword>
<comment type="caution">
    <text evidence="3">The sequence shown here is derived from an EMBL/GenBank/DDBJ whole genome shotgun (WGS) entry which is preliminary data.</text>
</comment>
<sequence>KSCRQIQYLFTEVTFCNCEEITRHKTIHLTLSSRSDVLDKAARFQSTSVTISSHRVELKIYKICKPSYWNLSENLEESLKCLIKIFLYLKIIRVILLKIWNIANKSNSNENSALQKQIMVKHLLAKESYILKWTPKRPFAWRRRHLFTITYEKKTRTKFPSKQVKKQTAKSEKKVTNIKNSNLRESDDFENMTLAELKKKQTTEHSDKEKCHISKRLKKNKVDSIIEEENRDKDFRTLKKLFTSAETEKSKRNVNELSKGTQEKVIASKESLRRESERKRINKPQKNNTSKKLMKNNLESVRDQERNSFYGNSEKRNDDSECKSRDIDSYSSCNKTRRKQQHQHRQKDKKTSAEDVDLLDAVSSQTAEFTEHNANFELTTSTPWIVEKSHKKKQEYFKPFFKEIQNIIENNFKDNYARGHNRRQEVINGYHEEEESEFKKLERNIQHWEKQEDRLRKLDKYVRYVFSLQSNYADDFTQSKTKLQSVQQCFRRDCKKVDREQRKLSKTSNEDLKKELDDLVTKRIYEESTNEVQKLRSKMSAILGFLEEK</sequence>
<evidence type="ECO:0000313" key="4">
    <source>
        <dbReference type="Proteomes" id="UP001233999"/>
    </source>
</evidence>
<reference evidence="3" key="2">
    <citation type="submission" date="2023-05" db="EMBL/GenBank/DDBJ databases">
        <authorList>
            <person name="Fouks B."/>
        </authorList>
    </citation>
    <scope>NUCLEOTIDE SEQUENCE</scope>
    <source>
        <strain evidence="3">Stay&amp;Tobe</strain>
        <tissue evidence="3">Testes</tissue>
    </source>
</reference>
<protein>
    <submittedName>
        <fullName evidence="3">Uncharacterized protein</fullName>
    </submittedName>
</protein>
<feature type="region of interest" description="Disordered" evidence="2">
    <location>
        <begin position="246"/>
        <end position="356"/>
    </location>
</feature>
<evidence type="ECO:0000313" key="3">
    <source>
        <dbReference type="EMBL" id="KAJ9573866.1"/>
    </source>
</evidence>
<proteinExistence type="predicted"/>
<evidence type="ECO:0000256" key="1">
    <source>
        <dbReference type="SAM" id="Coils"/>
    </source>
</evidence>
<feature type="compositionally biased region" description="Basic and acidic residues" evidence="2">
    <location>
        <begin position="266"/>
        <end position="279"/>
    </location>
</feature>
<reference evidence="3" key="1">
    <citation type="journal article" date="2023" name="IScience">
        <title>Live-bearing cockroach genome reveals convergent evolutionary mechanisms linked to viviparity in insects and beyond.</title>
        <authorList>
            <person name="Fouks B."/>
            <person name="Harrison M.C."/>
            <person name="Mikhailova A.A."/>
            <person name="Marchal E."/>
            <person name="English S."/>
            <person name="Carruthers M."/>
            <person name="Jennings E.C."/>
            <person name="Chiamaka E.L."/>
            <person name="Frigard R.A."/>
            <person name="Pippel M."/>
            <person name="Attardo G.M."/>
            <person name="Benoit J.B."/>
            <person name="Bornberg-Bauer E."/>
            <person name="Tobe S.S."/>
        </authorList>
    </citation>
    <scope>NUCLEOTIDE SEQUENCE</scope>
    <source>
        <strain evidence="3">Stay&amp;Tobe</strain>
    </source>
</reference>
<name>A0AAD8E1U0_DIPPU</name>
<gene>
    <name evidence="3" type="ORF">L9F63_008726</name>
</gene>
<accession>A0AAD8E1U0</accession>